<gene>
    <name evidence="1" type="ORF">Q361_104157</name>
</gene>
<proteinExistence type="predicted"/>
<reference evidence="1 2" key="1">
    <citation type="submission" date="2018-01" db="EMBL/GenBank/DDBJ databases">
        <title>Genomic Encyclopedia of Type Strains, Phase I: the one thousand microbial genomes (KMG-I) project.</title>
        <authorList>
            <person name="Goeker M."/>
        </authorList>
    </citation>
    <scope>NUCLEOTIDE SEQUENCE [LARGE SCALE GENOMIC DNA]</scope>
    <source>
        <strain evidence="1 2">DSM 17960</strain>
    </source>
</reference>
<dbReference type="EMBL" id="PQNY01000004">
    <property type="protein sequence ID" value="POS02435.1"/>
    <property type="molecule type" value="Genomic_DNA"/>
</dbReference>
<accession>A0A2S4N9T0</accession>
<keyword evidence="2" id="KW-1185">Reference proteome</keyword>
<dbReference type="RefSeq" id="WP_103725489.1">
    <property type="nucleotide sequence ID" value="NZ_PQNY01000004.1"/>
</dbReference>
<protein>
    <recommendedName>
        <fullName evidence="3">Adenylosuccinate lyase</fullName>
    </recommendedName>
</protein>
<dbReference type="OrthoDB" id="979487at2"/>
<evidence type="ECO:0008006" key="3">
    <source>
        <dbReference type="Google" id="ProtNLM"/>
    </source>
</evidence>
<evidence type="ECO:0000313" key="2">
    <source>
        <dbReference type="Proteomes" id="UP000237056"/>
    </source>
</evidence>
<evidence type="ECO:0000313" key="1">
    <source>
        <dbReference type="EMBL" id="POS02435.1"/>
    </source>
</evidence>
<sequence>MNTAYYESLSKIKAYREQRDEQKEFIYKNPEFLPILNKIACNSNDKNQNKALWIVELICEEQITLYTLYIEDFCNALKTFKGDGIIRPASKICMFLCNSNILLTEVQEEKIIEFCLDRAIDFRKAAPLSYATHALLHLATKHTWIYENLEYIFEKDLPTNTTRGVQFTVKETLKKIHKKKK</sequence>
<dbReference type="AlphaFoldDB" id="A0A2S4N9T0"/>
<dbReference type="Proteomes" id="UP000237056">
    <property type="component" value="Unassembled WGS sequence"/>
</dbReference>
<comment type="caution">
    <text evidence="1">The sequence shown here is derived from an EMBL/GenBank/DDBJ whole genome shotgun (WGS) entry which is preliminary data.</text>
</comment>
<name>A0A2S4N9T0_9FLAO</name>
<organism evidence="1 2">
    <name type="scientific">Flavobacterium croceum DSM 17960</name>
    <dbReference type="NCBI Taxonomy" id="1121886"/>
    <lineage>
        <taxon>Bacteria</taxon>
        <taxon>Pseudomonadati</taxon>
        <taxon>Bacteroidota</taxon>
        <taxon>Flavobacteriia</taxon>
        <taxon>Flavobacteriales</taxon>
        <taxon>Flavobacteriaceae</taxon>
        <taxon>Flavobacterium</taxon>
    </lineage>
</organism>